<proteinExistence type="predicted"/>
<organism evidence="2 3">
    <name type="scientific">Shewanella youngdeokensis</name>
    <dbReference type="NCBI Taxonomy" id="2999068"/>
    <lineage>
        <taxon>Bacteria</taxon>
        <taxon>Pseudomonadati</taxon>
        <taxon>Pseudomonadota</taxon>
        <taxon>Gammaproteobacteria</taxon>
        <taxon>Alteromonadales</taxon>
        <taxon>Shewanellaceae</taxon>
        <taxon>Shewanella</taxon>
    </lineage>
</organism>
<dbReference type="EMBL" id="CP136522">
    <property type="protein sequence ID" value="WOT06156.1"/>
    <property type="molecule type" value="Genomic_DNA"/>
</dbReference>
<accession>A0ABZ0K0Y6</accession>
<name>A0ABZ0K0Y6_9GAMM</name>
<dbReference type="RefSeq" id="WP_310470424.1">
    <property type="nucleotide sequence ID" value="NZ_CP136522.1"/>
</dbReference>
<evidence type="ECO:0000256" key="1">
    <source>
        <dbReference type="SAM" id="SignalP"/>
    </source>
</evidence>
<protein>
    <recommendedName>
        <fullName evidence="4">Lipoprotein</fullName>
    </recommendedName>
</protein>
<keyword evidence="1" id="KW-0732">Signal</keyword>
<sequence length="142" mass="15910">MNQFSIVTLLSVLLLSGCASPVDSSKQCGIVSSFLAPQPELGYYRAVVTHLDGKPVISQPNYRLNVGEHQFTLAELIDSPDLKVSLSARTTKDITVTVMPNTRYHIAAKMNTDKIYIGKDLGFWQPEIWQQESYECELETEE</sequence>
<dbReference type="Proteomes" id="UP001529491">
    <property type="component" value="Chromosome"/>
</dbReference>
<gene>
    <name evidence="2" type="ORF">RGE70_04950</name>
</gene>
<keyword evidence="3" id="KW-1185">Reference proteome</keyword>
<evidence type="ECO:0000313" key="3">
    <source>
        <dbReference type="Proteomes" id="UP001529491"/>
    </source>
</evidence>
<feature type="chain" id="PRO_5046566827" description="Lipoprotein" evidence="1">
    <location>
        <begin position="22"/>
        <end position="142"/>
    </location>
</feature>
<reference evidence="2 3" key="1">
    <citation type="submission" date="2023-10" db="EMBL/GenBank/DDBJ databases">
        <title>Complete genome sequence of Shewanella sp. DAU334.</title>
        <authorList>
            <person name="Lee Y.-S."/>
            <person name="Jeong H.-R."/>
            <person name="Hwang E.-J."/>
            <person name="Choi Y.-L."/>
            <person name="Kim G.-D."/>
        </authorList>
    </citation>
    <scope>NUCLEOTIDE SEQUENCE [LARGE SCALE GENOMIC DNA]</scope>
    <source>
        <strain evidence="2 3">DAU334</strain>
    </source>
</reference>
<evidence type="ECO:0000313" key="2">
    <source>
        <dbReference type="EMBL" id="WOT06156.1"/>
    </source>
</evidence>
<evidence type="ECO:0008006" key="4">
    <source>
        <dbReference type="Google" id="ProtNLM"/>
    </source>
</evidence>
<feature type="signal peptide" evidence="1">
    <location>
        <begin position="1"/>
        <end position="21"/>
    </location>
</feature>